<dbReference type="GO" id="GO:0005829">
    <property type="term" value="C:cytosol"/>
    <property type="evidence" value="ECO:0007669"/>
    <property type="project" value="TreeGrafter"/>
</dbReference>
<evidence type="ECO:0000259" key="5">
    <source>
        <dbReference type="Pfam" id="PF00370"/>
    </source>
</evidence>
<gene>
    <name evidence="7" type="ORF">PMEA_00028998</name>
</gene>
<dbReference type="InterPro" id="IPR018484">
    <property type="entry name" value="FGGY_N"/>
</dbReference>
<dbReference type="AlphaFoldDB" id="A0AAU9W0Q0"/>
<dbReference type="InterPro" id="IPR000577">
    <property type="entry name" value="Carb_kinase_FGGY"/>
</dbReference>
<evidence type="ECO:0000256" key="2">
    <source>
        <dbReference type="ARBA" id="ARBA00022679"/>
    </source>
</evidence>
<sequence length="560" mass="61733">MPWNLIYDYFPTTCEQPVPEGNKMAAPLFMGFDLSTQQLKALVIDKDLKVVTEASVHFDNDFPEFKTQGGVHQHKDKLTVTAPTLLWVKAFDLVLKRLKENGLEFGAIACVSGTGQQHGSVYWKNGARETLKNLQSGKSLYDQFQDSFAIKDSPIWMDSSTGKQCRNLEDAVGGPQRLSDITGSRAYERFTGNQIAKIYELEPDAYNMCERISLVSSFAASLLIGDYAPIDFSDGSGMNLMNIHSKTWEDKCLEACAPNLREKLGDLVPSYEIIGHISQYMVQEYGFSPDCKVVAFTGDNPASLAGMRLDKGDIALSLGTSDTLMLCFKTPKPALEGHIFVNPIEENAYMALLCFKNGSLTRESIRDSSADNSWEIFNKALKNTDRGNKGNIGIYFAATEITPFAVGIHRFNDKGERVDSFSKEIEVRALVEGQIMAKRAHAEALGYSLGSTTRILATGGASSNLAILQVIADVFYAPVFAIQDTANSACLGCAYRAKHGWECSNGRSFMDVVSGAPPYIKVAEPSCDAQNIYNLLTARYKELEDNIVDSSHHQVKKPRV</sequence>
<comment type="function">
    <text evidence="4">Phosphorylates D-xylulose to produce D-xylulose 5-phosphate, a molecule that may play an important role in the regulation of glucose metabolism and lipogenesis.</text>
</comment>
<dbReference type="CDD" id="cd07776">
    <property type="entry name" value="ASKHA_NBD_FGGY_SpXK-like"/>
    <property type="match status" value="1"/>
</dbReference>
<reference evidence="7 8" key="1">
    <citation type="submission" date="2022-05" db="EMBL/GenBank/DDBJ databases">
        <authorList>
            <consortium name="Genoscope - CEA"/>
            <person name="William W."/>
        </authorList>
    </citation>
    <scope>NUCLEOTIDE SEQUENCE [LARGE SCALE GENOMIC DNA]</scope>
</reference>
<dbReference type="PANTHER" id="PTHR10196:SF57">
    <property type="entry name" value="XYLULOSE KINASE"/>
    <property type="match status" value="1"/>
</dbReference>
<comment type="similarity">
    <text evidence="1 4">Belongs to the FGGY kinase family.</text>
</comment>
<dbReference type="Pfam" id="PF00370">
    <property type="entry name" value="FGGY_N"/>
    <property type="match status" value="1"/>
</dbReference>
<keyword evidence="4" id="KW-0547">Nucleotide-binding</keyword>
<dbReference type="Gene3D" id="3.30.420.40">
    <property type="match status" value="2"/>
</dbReference>
<dbReference type="PANTHER" id="PTHR10196">
    <property type="entry name" value="SUGAR KINASE"/>
    <property type="match status" value="1"/>
</dbReference>
<name>A0AAU9W0Q0_9CNID</name>
<keyword evidence="4" id="KW-0119">Carbohydrate metabolism</keyword>
<dbReference type="FunFam" id="3.30.420.40:FF:000118">
    <property type="entry name" value="Xylulose kinase 2"/>
    <property type="match status" value="1"/>
</dbReference>
<dbReference type="EC" id="2.7.1.17" evidence="4"/>
<comment type="caution">
    <text evidence="7">The sequence shown here is derived from an EMBL/GenBank/DDBJ whole genome shotgun (WGS) entry which is preliminary data.</text>
</comment>
<evidence type="ECO:0000256" key="4">
    <source>
        <dbReference type="RuleBase" id="RU367058"/>
    </source>
</evidence>
<dbReference type="Proteomes" id="UP001159428">
    <property type="component" value="Unassembled WGS sequence"/>
</dbReference>
<dbReference type="GO" id="GO:0042732">
    <property type="term" value="P:D-xylose metabolic process"/>
    <property type="evidence" value="ECO:0007669"/>
    <property type="project" value="UniProtKB-UniRule"/>
</dbReference>
<accession>A0AAU9W0Q0</accession>
<dbReference type="InterPro" id="IPR042024">
    <property type="entry name" value="D-XK_euk"/>
</dbReference>
<keyword evidence="4" id="KW-0859">Xylose metabolism</keyword>
<organism evidence="7 8">
    <name type="scientific">Pocillopora meandrina</name>
    <dbReference type="NCBI Taxonomy" id="46732"/>
    <lineage>
        <taxon>Eukaryota</taxon>
        <taxon>Metazoa</taxon>
        <taxon>Cnidaria</taxon>
        <taxon>Anthozoa</taxon>
        <taxon>Hexacorallia</taxon>
        <taxon>Scleractinia</taxon>
        <taxon>Astrocoeniina</taxon>
        <taxon>Pocilloporidae</taxon>
        <taxon>Pocillopora</taxon>
    </lineage>
</organism>
<keyword evidence="3 4" id="KW-0418">Kinase</keyword>
<evidence type="ECO:0000313" key="7">
    <source>
        <dbReference type="EMBL" id="CAH3042754.1"/>
    </source>
</evidence>
<dbReference type="InterPro" id="IPR018485">
    <property type="entry name" value="FGGY_C"/>
</dbReference>
<dbReference type="PIRSF" id="PIRSF000538">
    <property type="entry name" value="GlpK"/>
    <property type="match status" value="1"/>
</dbReference>
<dbReference type="EMBL" id="CALNXJ010000006">
    <property type="protein sequence ID" value="CAH3042754.1"/>
    <property type="molecule type" value="Genomic_DNA"/>
</dbReference>
<dbReference type="GO" id="GO:0005524">
    <property type="term" value="F:ATP binding"/>
    <property type="evidence" value="ECO:0007669"/>
    <property type="project" value="UniProtKB-KW"/>
</dbReference>
<dbReference type="SUPFAM" id="SSF53067">
    <property type="entry name" value="Actin-like ATPase domain"/>
    <property type="match status" value="2"/>
</dbReference>
<dbReference type="InterPro" id="IPR043129">
    <property type="entry name" value="ATPase_NBD"/>
</dbReference>
<dbReference type="GO" id="GO:0005997">
    <property type="term" value="P:xylulose metabolic process"/>
    <property type="evidence" value="ECO:0007669"/>
    <property type="project" value="UniProtKB-UniRule"/>
</dbReference>
<feature type="domain" description="Carbohydrate kinase FGGY C-terminal" evidence="6">
    <location>
        <begin position="315"/>
        <end position="499"/>
    </location>
</feature>
<evidence type="ECO:0000313" key="8">
    <source>
        <dbReference type="Proteomes" id="UP001159428"/>
    </source>
</evidence>
<protein>
    <recommendedName>
        <fullName evidence="4">Xylulose kinase</fullName>
        <ecNumber evidence="4">2.7.1.17</ecNumber>
    </recommendedName>
</protein>
<keyword evidence="2 4" id="KW-0808">Transferase</keyword>
<keyword evidence="4" id="KW-0067">ATP-binding</keyword>
<keyword evidence="8" id="KW-1185">Reference proteome</keyword>
<evidence type="ECO:0000256" key="3">
    <source>
        <dbReference type="ARBA" id="ARBA00022777"/>
    </source>
</evidence>
<evidence type="ECO:0000259" key="6">
    <source>
        <dbReference type="Pfam" id="PF02782"/>
    </source>
</evidence>
<dbReference type="Pfam" id="PF02782">
    <property type="entry name" value="FGGY_C"/>
    <property type="match status" value="1"/>
</dbReference>
<feature type="domain" description="Carbohydrate kinase FGGY N-terminal" evidence="5">
    <location>
        <begin position="29"/>
        <end position="306"/>
    </location>
</feature>
<evidence type="ECO:0000256" key="1">
    <source>
        <dbReference type="ARBA" id="ARBA00009156"/>
    </source>
</evidence>
<comment type="catalytic activity">
    <reaction evidence="4">
        <text>D-xylulose + ATP = D-xylulose 5-phosphate + ADP + H(+)</text>
        <dbReference type="Rhea" id="RHEA:10964"/>
        <dbReference type="ChEBI" id="CHEBI:15378"/>
        <dbReference type="ChEBI" id="CHEBI:17140"/>
        <dbReference type="ChEBI" id="CHEBI:30616"/>
        <dbReference type="ChEBI" id="CHEBI:57737"/>
        <dbReference type="ChEBI" id="CHEBI:456216"/>
        <dbReference type="EC" id="2.7.1.17"/>
    </reaction>
</comment>
<proteinExistence type="inferred from homology"/>
<dbReference type="GO" id="GO:0004856">
    <property type="term" value="F:D-xylulokinase activity"/>
    <property type="evidence" value="ECO:0007669"/>
    <property type="project" value="UniProtKB-UniRule"/>
</dbReference>